<keyword evidence="3" id="KW-1185">Reference proteome</keyword>
<gene>
    <name evidence="2" type="ORF">BJ971_005510</name>
</gene>
<evidence type="ECO:0000256" key="1">
    <source>
        <dbReference type="SAM" id="MobiDB-lite"/>
    </source>
</evidence>
<evidence type="ECO:0000313" key="2">
    <source>
        <dbReference type="EMBL" id="MBB4764954.1"/>
    </source>
</evidence>
<feature type="region of interest" description="Disordered" evidence="1">
    <location>
        <begin position="1"/>
        <end position="39"/>
    </location>
</feature>
<dbReference type="AlphaFoldDB" id="A0A7W7I1W4"/>
<dbReference type="EMBL" id="JACHNH010000001">
    <property type="protein sequence ID" value="MBB4764954.1"/>
    <property type="molecule type" value="Genomic_DNA"/>
</dbReference>
<protein>
    <submittedName>
        <fullName evidence="2">Uncharacterized protein</fullName>
    </submittedName>
</protein>
<evidence type="ECO:0000313" key="3">
    <source>
        <dbReference type="Proteomes" id="UP000578112"/>
    </source>
</evidence>
<name>A0A7W7I1W4_9ACTN</name>
<proteinExistence type="predicted"/>
<dbReference type="Proteomes" id="UP000578112">
    <property type="component" value="Unassembled WGS sequence"/>
</dbReference>
<sequence length="87" mass="9435">MASEFAARLWEQSTEEDRVQHIRVRPPDPPLTGPPDPGSDLHECWLDVGILLMADSGDKARAVGARLCNGALASNPDTVGWALQPLF</sequence>
<comment type="caution">
    <text evidence="2">The sequence shown here is derived from an EMBL/GenBank/DDBJ whole genome shotgun (WGS) entry which is preliminary data.</text>
</comment>
<organism evidence="2 3">
    <name type="scientific">Actinoplanes digitatis</name>
    <dbReference type="NCBI Taxonomy" id="1868"/>
    <lineage>
        <taxon>Bacteria</taxon>
        <taxon>Bacillati</taxon>
        <taxon>Actinomycetota</taxon>
        <taxon>Actinomycetes</taxon>
        <taxon>Micromonosporales</taxon>
        <taxon>Micromonosporaceae</taxon>
        <taxon>Actinoplanes</taxon>
    </lineage>
</organism>
<feature type="compositionally biased region" description="Pro residues" evidence="1">
    <location>
        <begin position="27"/>
        <end position="37"/>
    </location>
</feature>
<reference evidence="2 3" key="1">
    <citation type="submission" date="2020-08" db="EMBL/GenBank/DDBJ databases">
        <title>Sequencing the genomes of 1000 actinobacteria strains.</title>
        <authorList>
            <person name="Klenk H.-P."/>
        </authorList>
    </citation>
    <scope>NUCLEOTIDE SEQUENCE [LARGE SCALE GENOMIC DNA]</scope>
    <source>
        <strain evidence="2 3">DSM 43149</strain>
    </source>
</reference>
<dbReference type="RefSeq" id="WP_184996084.1">
    <property type="nucleotide sequence ID" value="NZ_JACHNH010000001.1"/>
</dbReference>
<accession>A0A7W7I1W4</accession>